<comment type="caution">
    <text evidence="16">The sequence shown here is derived from an EMBL/GenBank/DDBJ whole genome shotgun (WGS) entry which is preliminary data.</text>
</comment>
<evidence type="ECO:0000256" key="2">
    <source>
        <dbReference type="ARBA" id="ARBA00004776"/>
    </source>
</evidence>
<sequence length="678" mass="71694">MTYREGPRDAAARFPRTGAVDTLATLVTVPSTHTPRAPVYPGTGLGRSVVAQIVGAAIVAAAVSIGYQAAYRRLRFPMPSEVPTVVASLVTLAVTACLAGTVLLCSRHRCRRRPHRGSGRLIVAAGWVLPALLSTAIQSWLLTGTKFYLNGLGGDQQFRTAFLTRMTDSPALADAVYPDLPPYYSPAWFWVGGRLADATGIHAWEFYKIWSIVTLAVAAALAHVLWARVVRPSTALILAMVTALVGLHTAAYSPYSWILVALAPPLAVLALRTARRLLRDGRLDAGACAGIGVYVGLAAITHALIAGVAAVFLAAVVATVALQARARTHLRRFLRGAAIAVASALPFVAVVWVPYLLASSPLEPDSTAAKFLPEIGARIPTPVFYATPLGALCAVGLGWLVVRARRDVVATGLTLAVGTALLWYALSFLAPLVSTTLLAFRLEPLLILALSCAGVLGIRDAAALARRRVRDPSRRAQAAERARVVTALVGAFAVASMLHVSYQTRTVEPAWNRAALNTPGPDGVIAEGTELQRTAGGPSAEEIHDAISALSGGRKASDLVALTDDHSLLAFYPYRGFQTVTSAYANPKAGFADRNGLIRDWAKAGDGLAAALDASPVRAPDVFVLSRTPQGWVYSLSVSRLPREPGDVSEPAVFSPSAFDPAHFAVQEVGHLVVAVRR</sequence>
<keyword evidence="8 13" id="KW-0812">Transmembrane</keyword>
<evidence type="ECO:0000256" key="4">
    <source>
        <dbReference type="ARBA" id="ARBA00012037"/>
    </source>
</evidence>
<keyword evidence="6" id="KW-1003">Cell membrane</keyword>
<keyword evidence="9 13" id="KW-1133">Transmembrane helix</keyword>
<evidence type="ECO:0000256" key="12">
    <source>
        <dbReference type="ARBA" id="ARBA00034030"/>
    </source>
</evidence>
<feature type="domain" description="Arabinofuranosyltransferase AftA C-terminal" evidence="14">
    <location>
        <begin position="540"/>
        <end position="677"/>
    </location>
</feature>
<name>A0ABP9D0Q6_9ACTN</name>
<feature type="transmembrane region" description="Helical" evidence="13">
    <location>
        <begin position="409"/>
        <end position="433"/>
    </location>
</feature>
<comment type="subcellular location">
    <subcellularLocation>
        <location evidence="1">Cell membrane</location>
        <topology evidence="1">Multi-pass membrane protein</topology>
    </subcellularLocation>
</comment>
<accession>A0ABP9D0Q6</accession>
<evidence type="ECO:0000259" key="15">
    <source>
        <dbReference type="Pfam" id="PF12250"/>
    </source>
</evidence>
<protein>
    <recommendedName>
        <fullName evidence="5">Galactan 5-O-arabinofuranosyltransferase</fullName>
        <ecNumber evidence="4">2.4.2.46</ecNumber>
    </recommendedName>
    <alternativeName>
        <fullName evidence="11">Arabinofuranosyltransferase AftA</fullName>
    </alternativeName>
</protein>
<evidence type="ECO:0000313" key="16">
    <source>
        <dbReference type="EMBL" id="GAA4824478.1"/>
    </source>
</evidence>
<evidence type="ECO:0000256" key="6">
    <source>
        <dbReference type="ARBA" id="ARBA00022475"/>
    </source>
</evidence>
<feature type="domain" description="Arabinofuranosyltransferase AftA N-terminal" evidence="15">
    <location>
        <begin position="52"/>
        <end position="493"/>
    </location>
</feature>
<reference evidence="17" key="1">
    <citation type="journal article" date="2019" name="Int. J. Syst. Evol. Microbiol.">
        <title>The Global Catalogue of Microorganisms (GCM) 10K type strain sequencing project: providing services to taxonomists for standard genome sequencing and annotation.</title>
        <authorList>
            <consortium name="The Broad Institute Genomics Platform"/>
            <consortium name="The Broad Institute Genome Sequencing Center for Infectious Disease"/>
            <person name="Wu L."/>
            <person name="Ma J."/>
        </authorList>
    </citation>
    <scope>NUCLEOTIDE SEQUENCE [LARGE SCALE GENOMIC DNA]</scope>
    <source>
        <strain evidence="17">JCM 18542</strain>
    </source>
</reference>
<dbReference type="EMBL" id="BAABKQ010000001">
    <property type="protein sequence ID" value="GAA4824478.1"/>
    <property type="molecule type" value="Genomic_DNA"/>
</dbReference>
<evidence type="ECO:0000256" key="7">
    <source>
        <dbReference type="ARBA" id="ARBA00022679"/>
    </source>
</evidence>
<feature type="transmembrane region" description="Helical" evidence="13">
    <location>
        <begin position="234"/>
        <end position="251"/>
    </location>
</feature>
<dbReference type="Pfam" id="PF12250">
    <property type="entry name" value="AftA_N"/>
    <property type="match status" value="1"/>
</dbReference>
<comment type="similarity">
    <text evidence="3">Belongs to the glycosyltransferase 85 family.</text>
</comment>
<dbReference type="InterPro" id="IPR020963">
    <property type="entry name" value="ArabinofuranosylTrfase_AftA_N"/>
</dbReference>
<feature type="transmembrane region" description="Helical" evidence="13">
    <location>
        <begin position="445"/>
        <end position="464"/>
    </location>
</feature>
<proteinExistence type="inferred from homology"/>
<feature type="transmembrane region" description="Helical" evidence="13">
    <location>
        <begin position="117"/>
        <end position="141"/>
    </location>
</feature>
<organism evidence="16 17">
    <name type="scientific">Tomitella cavernea</name>
    <dbReference type="NCBI Taxonomy" id="1387982"/>
    <lineage>
        <taxon>Bacteria</taxon>
        <taxon>Bacillati</taxon>
        <taxon>Actinomycetota</taxon>
        <taxon>Actinomycetes</taxon>
        <taxon>Mycobacteriales</taxon>
        <taxon>Tomitella</taxon>
    </lineage>
</organism>
<evidence type="ECO:0000256" key="10">
    <source>
        <dbReference type="ARBA" id="ARBA00023136"/>
    </source>
</evidence>
<comment type="catalytic activity">
    <reaction evidence="12">
        <text>Adds an alpha-D-arabinofuranosyl group from trans,octacis-decaprenylphospho-beta-D-arabinofuranose at the 5-O-position of the eighth, tenth and twelfth galactofuranose unit of the galactofuranan chain of [beta-D-galactofuranosyl-(1-&gt;5)-beta-D-galactofuranosyl-(1-&gt;6)]14-beta-D-galactofuranosyl-(1-&gt;5)-beta-D-galactofuranosyl-(1-&gt;4)-alpha-L-rhamnopyranosyl-(1-&gt;3)-N-acetyl-alpha-D-glucosaminyl-diphospho-trans,octacis-decaprenol.</text>
        <dbReference type="EC" id="2.4.2.46"/>
    </reaction>
</comment>
<evidence type="ECO:0000256" key="9">
    <source>
        <dbReference type="ARBA" id="ARBA00022989"/>
    </source>
</evidence>
<evidence type="ECO:0000256" key="5">
    <source>
        <dbReference type="ARBA" id="ARBA00020482"/>
    </source>
</evidence>
<dbReference type="Pfam" id="PF12249">
    <property type="entry name" value="AftA_C"/>
    <property type="match status" value="1"/>
</dbReference>
<feature type="transmembrane region" description="Helical" evidence="13">
    <location>
        <begin position="303"/>
        <end position="322"/>
    </location>
</feature>
<keyword evidence="17" id="KW-1185">Reference proteome</keyword>
<feature type="transmembrane region" description="Helical" evidence="13">
    <location>
        <begin position="49"/>
        <end position="70"/>
    </location>
</feature>
<keyword evidence="10 13" id="KW-0472">Membrane</keyword>
<evidence type="ECO:0000256" key="1">
    <source>
        <dbReference type="ARBA" id="ARBA00004651"/>
    </source>
</evidence>
<feature type="transmembrane region" description="Helical" evidence="13">
    <location>
        <begin position="82"/>
        <end position="105"/>
    </location>
</feature>
<comment type="pathway">
    <text evidence="2">Cell wall biogenesis; cell wall polysaccharide biosynthesis.</text>
</comment>
<evidence type="ECO:0000256" key="3">
    <source>
        <dbReference type="ARBA" id="ARBA00009655"/>
    </source>
</evidence>
<feature type="transmembrane region" description="Helical" evidence="13">
    <location>
        <begin position="484"/>
        <end position="502"/>
    </location>
</feature>
<keyword evidence="7" id="KW-0808">Transferase</keyword>
<evidence type="ECO:0000313" key="17">
    <source>
        <dbReference type="Proteomes" id="UP001500839"/>
    </source>
</evidence>
<evidence type="ECO:0000256" key="13">
    <source>
        <dbReference type="SAM" id="Phobius"/>
    </source>
</evidence>
<feature type="transmembrane region" description="Helical" evidence="13">
    <location>
        <begin position="383"/>
        <end position="402"/>
    </location>
</feature>
<gene>
    <name evidence="16" type="ORF">GCM10023353_36930</name>
</gene>
<dbReference type="Proteomes" id="UP001500839">
    <property type="component" value="Unassembled WGS sequence"/>
</dbReference>
<feature type="transmembrane region" description="Helical" evidence="13">
    <location>
        <begin position="334"/>
        <end position="357"/>
    </location>
</feature>
<dbReference type="EC" id="2.4.2.46" evidence="4"/>
<evidence type="ECO:0000259" key="14">
    <source>
        <dbReference type="Pfam" id="PF12249"/>
    </source>
</evidence>
<feature type="transmembrane region" description="Helical" evidence="13">
    <location>
        <begin position="209"/>
        <end position="227"/>
    </location>
</feature>
<evidence type="ECO:0000256" key="11">
    <source>
        <dbReference type="ARBA" id="ARBA00033184"/>
    </source>
</evidence>
<dbReference type="InterPro" id="IPR020959">
    <property type="entry name" value="ArabinofuranosylTrfase_AftA_C"/>
</dbReference>
<evidence type="ECO:0000256" key="8">
    <source>
        <dbReference type="ARBA" id="ARBA00022692"/>
    </source>
</evidence>